<feature type="signal peptide" evidence="1">
    <location>
        <begin position="1"/>
        <end position="19"/>
    </location>
</feature>
<evidence type="ECO:0000256" key="1">
    <source>
        <dbReference type="SAM" id="SignalP"/>
    </source>
</evidence>
<accession>A0ABN2TMP6</accession>
<dbReference type="Proteomes" id="UP001501585">
    <property type="component" value="Unassembled WGS sequence"/>
</dbReference>
<protein>
    <recommendedName>
        <fullName evidence="2">YbbD head domain-containing protein</fullName>
    </recommendedName>
</protein>
<dbReference type="PROSITE" id="PS51257">
    <property type="entry name" value="PROKAR_LIPOPROTEIN"/>
    <property type="match status" value="1"/>
</dbReference>
<dbReference type="Pfam" id="PF26610">
    <property type="entry name" value="YbbD_head"/>
    <property type="match status" value="1"/>
</dbReference>
<feature type="domain" description="YbbD head" evidence="2">
    <location>
        <begin position="28"/>
        <end position="78"/>
    </location>
</feature>
<sequence length="137" mass="15231">MRGPRPATALRMISPLAVAALLTSCSADTREAHYDDLDEARAEGAVDQGWVPEWVPEEARNIQEKHDLDSNAQLLTFTVASRTMPETCEELTVDPERPRLSADWFPRRPGSLTKRCGEFHAFLSDGRIHAWTNGDAG</sequence>
<gene>
    <name evidence="3" type="ORF">GCM10009799_48400</name>
</gene>
<evidence type="ECO:0000313" key="4">
    <source>
        <dbReference type="Proteomes" id="UP001501585"/>
    </source>
</evidence>
<name>A0ABN2TMP6_9ACTN</name>
<keyword evidence="1" id="KW-0732">Signal</keyword>
<reference evidence="3 4" key="1">
    <citation type="journal article" date="2019" name="Int. J. Syst. Evol. Microbiol.">
        <title>The Global Catalogue of Microorganisms (GCM) 10K type strain sequencing project: providing services to taxonomists for standard genome sequencing and annotation.</title>
        <authorList>
            <consortium name="The Broad Institute Genomics Platform"/>
            <consortium name="The Broad Institute Genome Sequencing Center for Infectious Disease"/>
            <person name="Wu L."/>
            <person name="Ma J."/>
        </authorList>
    </citation>
    <scope>NUCLEOTIDE SEQUENCE [LARGE SCALE GENOMIC DNA]</scope>
    <source>
        <strain evidence="3 4">JCM 15313</strain>
    </source>
</reference>
<dbReference type="EMBL" id="BAAAPC010000028">
    <property type="protein sequence ID" value="GAA2014417.1"/>
    <property type="molecule type" value="Genomic_DNA"/>
</dbReference>
<keyword evidence="4" id="KW-1185">Reference proteome</keyword>
<dbReference type="InterPro" id="IPR058827">
    <property type="entry name" value="YbbD_head"/>
</dbReference>
<comment type="caution">
    <text evidence="3">The sequence shown here is derived from an EMBL/GenBank/DDBJ whole genome shotgun (WGS) entry which is preliminary data.</text>
</comment>
<evidence type="ECO:0000313" key="3">
    <source>
        <dbReference type="EMBL" id="GAA2014417.1"/>
    </source>
</evidence>
<evidence type="ECO:0000259" key="2">
    <source>
        <dbReference type="Pfam" id="PF26610"/>
    </source>
</evidence>
<organism evidence="3 4">
    <name type="scientific">Nocardiopsis rhodophaea</name>
    <dbReference type="NCBI Taxonomy" id="280238"/>
    <lineage>
        <taxon>Bacteria</taxon>
        <taxon>Bacillati</taxon>
        <taxon>Actinomycetota</taxon>
        <taxon>Actinomycetes</taxon>
        <taxon>Streptosporangiales</taxon>
        <taxon>Nocardiopsidaceae</taxon>
        <taxon>Nocardiopsis</taxon>
    </lineage>
</organism>
<proteinExistence type="predicted"/>
<feature type="chain" id="PRO_5045709778" description="YbbD head domain-containing protein" evidence="1">
    <location>
        <begin position="20"/>
        <end position="137"/>
    </location>
</feature>